<dbReference type="Gramene" id="AET2Gv20927800.4">
    <property type="protein sequence ID" value="AET2Gv20927800.4"/>
    <property type="gene ID" value="AET2Gv20927800"/>
</dbReference>
<reference evidence="1" key="3">
    <citation type="journal article" date="2017" name="Nature">
        <title>Genome sequence of the progenitor of the wheat D genome Aegilops tauschii.</title>
        <authorList>
            <person name="Luo M.C."/>
            <person name="Gu Y.Q."/>
            <person name="Puiu D."/>
            <person name="Wang H."/>
            <person name="Twardziok S.O."/>
            <person name="Deal K.R."/>
            <person name="Huo N."/>
            <person name="Zhu T."/>
            <person name="Wang L."/>
            <person name="Wang Y."/>
            <person name="McGuire P.E."/>
            <person name="Liu S."/>
            <person name="Long H."/>
            <person name="Ramasamy R.K."/>
            <person name="Rodriguez J.C."/>
            <person name="Van S.L."/>
            <person name="Yuan L."/>
            <person name="Wang Z."/>
            <person name="Xia Z."/>
            <person name="Xiao L."/>
            <person name="Anderson O.D."/>
            <person name="Ouyang S."/>
            <person name="Liang Y."/>
            <person name="Zimin A.V."/>
            <person name="Pertea G."/>
            <person name="Qi P."/>
            <person name="Bennetzen J.L."/>
            <person name="Dai X."/>
            <person name="Dawson M.W."/>
            <person name="Muller H.G."/>
            <person name="Kugler K."/>
            <person name="Rivarola-Duarte L."/>
            <person name="Spannagl M."/>
            <person name="Mayer K.F.X."/>
            <person name="Lu F.H."/>
            <person name="Bevan M.W."/>
            <person name="Leroy P."/>
            <person name="Li P."/>
            <person name="You F.M."/>
            <person name="Sun Q."/>
            <person name="Liu Z."/>
            <person name="Lyons E."/>
            <person name="Wicker T."/>
            <person name="Salzberg S.L."/>
            <person name="Devos K.M."/>
            <person name="Dvorak J."/>
        </authorList>
    </citation>
    <scope>NUCLEOTIDE SEQUENCE [LARGE SCALE GENOMIC DNA]</scope>
    <source>
        <strain evidence="1">cv. AL8/78</strain>
    </source>
</reference>
<dbReference type="AlphaFoldDB" id="A0A453CQR5"/>
<dbReference type="EnsemblPlants" id="AET2Gv20927800.4">
    <property type="protein sequence ID" value="AET2Gv20927800.4"/>
    <property type="gene ID" value="AET2Gv20927800"/>
</dbReference>
<sequence>MYTPRARGVNHYIKGRHAPVEEHHKLESREHLHSNRHCLAFLCDFDRGVDHELPATGHRVPAAGPGGLPAAGVRRSAACCRQLLPAAGPAAGTGGQRRRLLERMVRPLDRQDYPLLFLF</sequence>
<reference evidence="1" key="5">
    <citation type="journal article" date="2021" name="G3 (Bethesda)">
        <title>Aegilops tauschii genome assembly Aet v5.0 features greater sequence contiguity and improved annotation.</title>
        <authorList>
            <person name="Wang L."/>
            <person name="Zhu T."/>
            <person name="Rodriguez J.C."/>
            <person name="Deal K.R."/>
            <person name="Dubcovsky J."/>
            <person name="McGuire P.E."/>
            <person name="Lux T."/>
            <person name="Spannagl M."/>
            <person name="Mayer K.F.X."/>
            <person name="Baldrich P."/>
            <person name="Meyers B.C."/>
            <person name="Huo N."/>
            <person name="Gu Y.Q."/>
            <person name="Zhou H."/>
            <person name="Devos K.M."/>
            <person name="Bennetzen J.L."/>
            <person name="Unver T."/>
            <person name="Budak H."/>
            <person name="Gulick P.J."/>
            <person name="Galiba G."/>
            <person name="Kalapos B."/>
            <person name="Nelson D.R."/>
            <person name="Li P."/>
            <person name="You F.M."/>
            <person name="Luo M.C."/>
            <person name="Dvorak J."/>
        </authorList>
    </citation>
    <scope>NUCLEOTIDE SEQUENCE [LARGE SCALE GENOMIC DNA]</scope>
    <source>
        <strain evidence="1">cv. AL8/78</strain>
    </source>
</reference>
<proteinExistence type="predicted"/>
<keyword evidence="2" id="KW-1185">Reference proteome</keyword>
<reference evidence="1" key="4">
    <citation type="submission" date="2019-03" db="UniProtKB">
        <authorList>
            <consortium name="EnsemblPlants"/>
        </authorList>
    </citation>
    <scope>IDENTIFICATION</scope>
</reference>
<reference evidence="2" key="2">
    <citation type="journal article" date="2017" name="Nat. Plants">
        <title>The Aegilops tauschii genome reveals multiple impacts of transposons.</title>
        <authorList>
            <person name="Zhao G."/>
            <person name="Zou C."/>
            <person name="Li K."/>
            <person name="Wang K."/>
            <person name="Li T."/>
            <person name="Gao L."/>
            <person name="Zhang X."/>
            <person name="Wang H."/>
            <person name="Yang Z."/>
            <person name="Liu X."/>
            <person name="Jiang W."/>
            <person name="Mao L."/>
            <person name="Kong X."/>
            <person name="Jiao Y."/>
            <person name="Jia J."/>
        </authorList>
    </citation>
    <scope>NUCLEOTIDE SEQUENCE [LARGE SCALE GENOMIC DNA]</scope>
    <source>
        <strain evidence="2">cv. AL8/78</strain>
    </source>
</reference>
<evidence type="ECO:0000313" key="1">
    <source>
        <dbReference type="EnsemblPlants" id="AET2Gv20927800.4"/>
    </source>
</evidence>
<accession>A0A453CQR5</accession>
<name>A0A453CQR5_AEGTS</name>
<evidence type="ECO:0000313" key="2">
    <source>
        <dbReference type="Proteomes" id="UP000015105"/>
    </source>
</evidence>
<dbReference type="Proteomes" id="UP000015105">
    <property type="component" value="Chromosome 2D"/>
</dbReference>
<reference evidence="2" key="1">
    <citation type="journal article" date="2014" name="Science">
        <title>Ancient hybridizations among the ancestral genomes of bread wheat.</title>
        <authorList>
            <consortium name="International Wheat Genome Sequencing Consortium,"/>
            <person name="Marcussen T."/>
            <person name="Sandve S.R."/>
            <person name="Heier L."/>
            <person name="Spannagl M."/>
            <person name="Pfeifer M."/>
            <person name="Jakobsen K.S."/>
            <person name="Wulff B.B."/>
            <person name="Steuernagel B."/>
            <person name="Mayer K.F."/>
            <person name="Olsen O.A."/>
        </authorList>
    </citation>
    <scope>NUCLEOTIDE SEQUENCE [LARGE SCALE GENOMIC DNA]</scope>
    <source>
        <strain evidence="2">cv. AL8/78</strain>
    </source>
</reference>
<organism evidence="1 2">
    <name type="scientific">Aegilops tauschii subsp. strangulata</name>
    <name type="common">Goatgrass</name>
    <dbReference type="NCBI Taxonomy" id="200361"/>
    <lineage>
        <taxon>Eukaryota</taxon>
        <taxon>Viridiplantae</taxon>
        <taxon>Streptophyta</taxon>
        <taxon>Embryophyta</taxon>
        <taxon>Tracheophyta</taxon>
        <taxon>Spermatophyta</taxon>
        <taxon>Magnoliopsida</taxon>
        <taxon>Liliopsida</taxon>
        <taxon>Poales</taxon>
        <taxon>Poaceae</taxon>
        <taxon>BOP clade</taxon>
        <taxon>Pooideae</taxon>
        <taxon>Triticodae</taxon>
        <taxon>Triticeae</taxon>
        <taxon>Triticinae</taxon>
        <taxon>Aegilops</taxon>
    </lineage>
</organism>
<protein>
    <submittedName>
        <fullName evidence="1">Uncharacterized protein</fullName>
    </submittedName>
</protein>